<dbReference type="PANTHER" id="PTHR33284">
    <property type="entry name" value="RIBOSOMAL PROTEIN L25/GLN-TRNA SYNTHETASE, ANTI-CODON-BINDING DOMAIN-CONTAINING PROTEIN"/>
    <property type="match status" value="1"/>
</dbReference>
<dbReference type="GO" id="GO:0008097">
    <property type="term" value="F:5S rRNA binding"/>
    <property type="evidence" value="ECO:0007669"/>
    <property type="project" value="InterPro"/>
</dbReference>
<dbReference type="Pfam" id="PF14693">
    <property type="entry name" value="Ribosomal_TL5_C"/>
    <property type="match status" value="1"/>
</dbReference>
<name>A0A926ETB5_9FIRM</name>
<evidence type="ECO:0000313" key="9">
    <source>
        <dbReference type="EMBL" id="MBC8587271.1"/>
    </source>
</evidence>
<dbReference type="InterPro" id="IPR037121">
    <property type="entry name" value="Ribosomal_bL25_C"/>
</dbReference>
<dbReference type="Gene3D" id="2.170.120.20">
    <property type="entry name" value="Ribosomal protein L25, beta domain"/>
    <property type="match status" value="1"/>
</dbReference>
<feature type="domain" description="Large ribosomal subunit protein bL25 beta" evidence="8">
    <location>
        <begin position="99"/>
        <end position="183"/>
    </location>
</feature>
<evidence type="ECO:0000259" key="8">
    <source>
        <dbReference type="Pfam" id="PF14693"/>
    </source>
</evidence>
<comment type="similarity">
    <text evidence="5">Belongs to the bacterial ribosomal protein bL25 family. CTC subfamily.</text>
</comment>
<evidence type="ECO:0000256" key="3">
    <source>
        <dbReference type="ARBA" id="ARBA00022980"/>
    </source>
</evidence>
<protein>
    <recommendedName>
        <fullName evidence="5">Large ribosomal subunit protein bL25</fullName>
    </recommendedName>
    <alternativeName>
        <fullName evidence="5">General stress protein CTC</fullName>
    </alternativeName>
</protein>
<dbReference type="EMBL" id="JACRTG010000008">
    <property type="protein sequence ID" value="MBC8587271.1"/>
    <property type="molecule type" value="Genomic_DNA"/>
</dbReference>
<organism evidence="9 10">
    <name type="scientific">Paratissierella segnis</name>
    <dbReference type="NCBI Taxonomy" id="2763679"/>
    <lineage>
        <taxon>Bacteria</taxon>
        <taxon>Bacillati</taxon>
        <taxon>Bacillota</taxon>
        <taxon>Tissierellia</taxon>
        <taxon>Tissierellales</taxon>
        <taxon>Tissierellaceae</taxon>
        <taxon>Paratissierella</taxon>
    </lineage>
</organism>
<dbReference type="Gene3D" id="2.40.240.10">
    <property type="entry name" value="Ribosomal Protein L25, Chain P"/>
    <property type="match status" value="1"/>
</dbReference>
<comment type="caution">
    <text evidence="9">The sequence shown here is derived from an EMBL/GenBank/DDBJ whole genome shotgun (WGS) entry which is preliminary data.</text>
</comment>
<feature type="domain" description="Large ribosomal subunit protein bL25 L25" evidence="7">
    <location>
        <begin position="6"/>
        <end position="91"/>
    </location>
</feature>
<dbReference type="NCBIfam" id="TIGR00731">
    <property type="entry name" value="bL25_bact_ctc"/>
    <property type="match status" value="1"/>
</dbReference>
<dbReference type="GO" id="GO:0022625">
    <property type="term" value="C:cytosolic large ribosomal subunit"/>
    <property type="evidence" value="ECO:0007669"/>
    <property type="project" value="TreeGrafter"/>
</dbReference>
<evidence type="ECO:0000256" key="6">
    <source>
        <dbReference type="SAM" id="MobiDB-lite"/>
    </source>
</evidence>
<keyword evidence="10" id="KW-1185">Reference proteome</keyword>
<evidence type="ECO:0000259" key="7">
    <source>
        <dbReference type="Pfam" id="PF01386"/>
    </source>
</evidence>
<feature type="compositionally biased region" description="Acidic residues" evidence="6">
    <location>
        <begin position="188"/>
        <end position="212"/>
    </location>
</feature>
<dbReference type="PANTHER" id="PTHR33284:SF1">
    <property type="entry name" value="RIBOSOMAL PROTEIN L25_GLN-TRNA SYNTHETASE, ANTI-CODON-BINDING DOMAIN-CONTAINING PROTEIN"/>
    <property type="match status" value="1"/>
</dbReference>
<keyword evidence="4 5" id="KW-0687">Ribonucleoprotein</keyword>
<dbReference type="CDD" id="cd00495">
    <property type="entry name" value="Ribosomal_L25_TL5_CTC"/>
    <property type="match status" value="1"/>
</dbReference>
<dbReference type="InterPro" id="IPR029751">
    <property type="entry name" value="Ribosomal_L25_dom"/>
</dbReference>
<keyword evidence="1 5" id="KW-0699">rRNA-binding</keyword>
<evidence type="ECO:0000256" key="1">
    <source>
        <dbReference type="ARBA" id="ARBA00022730"/>
    </source>
</evidence>
<reference evidence="9" key="1">
    <citation type="submission" date="2020-08" db="EMBL/GenBank/DDBJ databases">
        <title>Genome public.</title>
        <authorList>
            <person name="Liu C."/>
            <person name="Sun Q."/>
        </authorList>
    </citation>
    <scope>NUCLEOTIDE SEQUENCE</scope>
    <source>
        <strain evidence="9">BX21</strain>
    </source>
</reference>
<dbReference type="GO" id="GO:0003735">
    <property type="term" value="F:structural constituent of ribosome"/>
    <property type="evidence" value="ECO:0007669"/>
    <property type="project" value="InterPro"/>
</dbReference>
<dbReference type="InterPro" id="IPR001021">
    <property type="entry name" value="Ribosomal_bL25_long"/>
</dbReference>
<dbReference type="SUPFAM" id="SSF50715">
    <property type="entry name" value="Ribosomal protein L25-like"/>
    <property type="match status" value="1"/>
</dbReference>
<keyword evidence="3 5" id="KW-0689">Ribosomal protein</keyword>
<dbReference type="InterPro" id="IPR011035">
    <property type="entry name" value="Ribosomal_bL25/Gln-tRNA_synth"/>
</dbReference>
<dbReference type="Proteomes" id="UP000601171">
    <property type="component" value="Unassembled WGS sequence"/>
</dbReference>
<evidence type="ECO:0000313" key="10">
    <source>
        <dbReference type="Proteomes" id="UP000601171"/>
    </source>
</evidence>
<evidence type="ECO:0000256" key="5">
    <source>
        <dbReference type="HAMAP-Rule" id="MF_01334"/>
    </source>
</evidence>
<dbReference type="InterPro" id="IPR020930">
    <property type="entry name" value="Ribosomal_uL5_bac-type"/>
</dbReference>
<comment type="function">
    <text evidence="5">This is one of the proteins that binds to the 5S RNA in the ribosome where it forms part of the central protuberance.</text>
</comment>
<proteinExistence type="inferred from homology"/>
<sequence length="212" mass="24068">MSIKMKVDLRTGIGSNKIKQLRKENYIPGVIYSRGKETKHVMVDNMAFEKTYRIAGTTSIIDLDLEGETVPVIIKEVQKHILKDKVLHVDFQELKMDEKLKMNIPIVLLNRDNIKLQPSVLMQLLDQVEIECLPKDIPQAAEIDVENMEFNAPKFVKDLDIAGNENITILNDLEMVVCSLSAPSLRDEEAETEEEVENDVEVADTASEDDEE</sequence>
<dbReference type="AlphaFoldDB" id="A0A926ETB5"/>
<dbReference type="InterPro" id="IPR020056">
    <property type="entry name" value="Rbsml_bL25/Gln-tRNA_synth_N"/>
</dbReference>
<evidence type="ECO:0000256" key="4">
    <source>
        <dbReference type="ARBA" id="ARBA00023274"/>
    </source>
</evidence>
<dbReference type="HAMAP" id="MF_01334">
    <property type="entry name" value="Ribosomal_bL25_CTC"/>
    <property type="match status" value="1"/>
</dbReference>
<dbReference type="RefSeq" id="WP_262428742.1">
    <property type="nucleotide sequence ID" value="NZ_JACRTG010000008.1"/>
</dbReference>
<dbReference type="Pfam" id="PF01386">
    <property type="entry name" value="Ribosomal_L25p"/>
    <property type="match status" value="1"/>
</dbReference>
<gene>
    <name evidence="5" type="primary">rplY</name>
    <name evidence="5" type="synonym">ctc</name>
    <name evidence="9" type="ORF">H8707_03320</name>
</gene>
<keyword evidence="2 5" id="KW-0694">RNA-binding</keyword>
<dbReference type="InterPro" id="IPR020057">
    <property type="entry name" value="Ribosomal_bL25_b-dom"/>
</dbReference>
<feature type="region of interest" description="Disordered" evidence="6">
    <location>
        <begin position="184"/>
        <end position="212"/>
    </location>
</feature>
<evidence type="ECO:0000256" key="2">
    <source>
        <dbReference type="ARBA" id="ARBA00022884"/>
    </source>
</evidence>
<accession>A0A926ETB5</accession>
<comment type="subunit">
    <text evidence="5">Part of the 50S ribosomal subunit; part of the 5S rRNA/L5/L18/L25 subcomplex. Contacts the 5S rRNA. Binds to the 5S rRNA independently of L5 and L18.</text>
</comment>
<dbReference type="GO" id="GO:0006412">
    <property type="term" value="P:translation"/>
    <property type="evidence" value="ECO:0007669"/>
    <property type="project" value="UniProtKB-UniRule"/>
</dbReference>